<keyword evidence="3" id="KW-1185">Reference proteome</keyword>
<dbReference type="EMBL" id="CP076022">
    <property type="protein sequence ID" value="QWC10963.1"/>
    <property type="molecule type" value="Genomic_DNA"/>
</dbReference>
<dbReference type="AlphaFoldDB" id="A0A975M6N8"/>
<gene>
    <name evidence="2" type="ORF">KKR91_05020</name>
</gene>
<name>A0A975M6N8_9MICC</name>
<organism evidence="2 3">
    <name type="scientific">Arthrobacter jiangjiafuii</name>
    <dbReference type="NCBI Taxonomy" id="2817475"/>
    <lineage>
        <taxon>Bacteria</taxon>
        <taxon>Bacillati</taxon>
        <taxon>Actinomycetota</taxon>
        <taxon>Actinomycetes</taxon>
        <taxon>Micrococcales</taxon>
        <taxon>Micrococcaceae</taxon>
        <taxon>Arthrobacter</taxon>
    </lineage>
</organism>
<protein>
    <submittedName>
        <fullName evidence="2">Uncharacterized protein</fullName>
    </submittedName>
</protein>
<dbReference type="KEGG" id="ajg:KKR91_05020"/>
<sequence>MGLFDVLSSSRRAAKDTAEAMVTALTAAAPREAQVSAERSGVGLQHLSTTLKVSVVGTRRGMSALVDRLAEPIGQLGKADELELRITESADDAAIFSSLLIGGWRRDREDLDFLVRAHDELVARIPGESVLVDGHYAGFTVSGVARDDAVATAGVLGAVWEDILTDGLGNWPETCIAVEIGGTAEEPEISYAVELGGDGEDDDVGTLPVPLAERQEEARRAIAAWRESLADLDALMKVRPRAGYGVRFGFTPLKFKPRLAVEDWESGDEDEGEADEVVASVKHHHPASKLTVK</sequence>
<accession>A0A975M6N8</accession>
<feature type="compositionally biased region" description="Basic residues" evidence="1">
    <location>
        <begin position="281"/>
        <end position="293"/>
    </location>
</feature>
<proteinExistence type="predicted"/>
<evidence type="ECO:0000313" key="2">
    <source>
        <dbReference type="EMBL" id="QWC10963.1"/>
    </source>
</evidence>
<reference evidence="2 3" key="1">
    <citation type="submission" date="2021-05" db="EMBL/GenBank/DDBJ databases">
        <title>Novel species in genus Arthrobacter.</title>
        <authorList>
            <person name="Zhang G."/>
        </authorList>
    </citation>
    <scope>NUCLEOTIDE SEQUENCE [LARGE SCALE GENOMIC DNA]</scope>
    <source>
        <strain evidence="3">zg-ZUI227</strain>
    </source>
</reference>
<evidence type="ECO:0000313" key="3">
    <source>
        <dbReference type="Proteomes" id="UP000676885"/>
    </source>
</evidence>
<feature type="compositionally biased region" description="Acidic residues" evidence="1">
    <location>
        <begin position="263"/>
        <end position="276"/>
    </location>
</feature>
<dbReference type="Proteomes" id="UP000676885">
    <property type="component" value="Chromosome"/>
</dbReference>
<feature type="region of interest" description="Disordered" evidence="1">
    <location>
        <begin position="263"/>
        <end position="293"/>
    </location>
</feature>
<evidence type="ECO:0000256" key="1">
    <source>
        <dbReference type="SAM" id="MobiDB-lite"/>
    </source>
</evidence>
<dbReference type="RefSeq" id="WP_210230364.1">
    <property type="nucleotide sequence ID" value="NZ_CP076022.1"/>
</dbReference>